<name>A0A085V5A9_PSESX</name>
<keyword evidence="3" id="KW-0732">Signal</keyword>
<dbReference type="Pfam" id="PF03573">
    <property type="entry name" value="OprD"/>
    <property type="match status" value="1"/>
</dbReference>
<accession>A0A085V5A9</accession>
<keyword evidence="2" id="KW-0813">Transport</keyword>
<dbReference type="Gene3D" id="2.40.160.10">
    <property type="entry name" value="Porin"/>
    <property type="match status" value="1"/>
</dbReference>
<protein>
    <submittedName>
        <fullName evidence="4">Porin</fullName>
    </submittedName>
</protein>
<evidence type="ECO:0000313" key="4">
    <source>
        <dbReference type="EMBL" id="KFE50622.1"/>
    </source>
</evidence>
<comment type="caution">
    <text evidence="4">The sequence shown here is derived from an EMBL/GenBank/DDBJ whole genome shotgun (WGS) entry which is preliminary data.</text>
</comment>
<dbReference type="GO" id="GO:0015288">
    <property type="term" value="F:porin activity"/>
    <property type="evidence" value="ECO:0007669"/>
    <property type="project" value="TreeGrafter"/>
</dbReference>
<dbReference type="PATRIC" id="fig|317.175.peg.5253"/>
<dbReference type="InterPro" id="IPR023614">
    <property type="entry name" value="Porin_dom_sf"/>
</dbReference>
<dbReference type="PANTHER" id="PTHR34596:SF2">
    <property type="entry name" value="CHITOPORIN"/>
    <property type="match status" value="1"/>
</dbReference>
<comment type="similarity">
    <text evidence="1">Belongs to the outer membrane porin (Opr) (TC 1.B.25) family.</text>
</comment>
<evidence type="ECO:0000256" key="2">
    <source>
        <dbReference type="ARBA" id="ARBA00022448"/>
    </source>
</evidence>
<evidence type="ECO:0000313" key="5">
    <source>
        <dbReference type="Proteomes" id="UP000028631"/>
    </source>
</evidence>
<evidence type="ECO:0000256" key="3">
    <source>
        <dbReference type="ARBA" id="ARBA00022729"/>
    </source>
</evidence>
<dbReference type="EMBL" id="JPQU01000100">
    <property type="protein sequence ID" value="KFE50622.1"/>
    <property type="molecule type" value="Genomic_DNA"/>
</dbReference>
<dbReference type="AlphaFoldDB" id="A0A085V5A9"/>
<dbReference type="InterPro" id="IPR005318">
    <property type="entry name" value="OM_porin_bac"/>
</dbReference>
<sequence>MFQEKMLSRGIKCFSVMGVMSVPMLGQAAVIDDSHLKLDARNFYLNRNFTQDAAPVSEVHSWSQGFDLQFTSGYTDTPLAFGLDMNAQYALRLDSSGNDGSLPYSVSDQQTAKDYSRAGATFKMKYSKTELKIGDHRPQLPIAFDDTSRQLDTIYQGAVVESKELDGLTLTGGRYWSNVTRESSNHEKLYKWGSTDNLDSDGMDFGGGTYQVTKSLQASYFYAVVHDIYKQHYFGLSHMADLGDGYKFKTDLRYFNNNEDGDALNGTIDNRSWGTLFTLLKGGHMFGVSYQRMLGDSVFPTLNGYIPQPYLVHWSSLAFVRPGERSWSARYGYDFAALGVPGLKLFTRYTKGTDWNRGAGLTDNEEAERNINVSYVLQSGPLKGLGFDLRNIQTKQKFGSDYDEYRFATTYTWNFW</sequence>
<organism evidence="4 5">
    <name type="scientific">Pseudomonas syringae</name>
    <dbReference type="NCBI Taxonomy" id="317"/>
    <lineage>
        <taxon>Bacteria</taxon>
        <taxon>Pseudomonadati</taxon>
        <taxon>Pseudomonadota</taxon>
        <taxon>Gammaproteobacteria</taxon>
        <taxon>Pseudomonadales</taxon>
        <taxon>Pseudomonadaceae</taxon>
        <taxon>Pseudomonas</taxon>
    </lineage>
</organism>
<dbReference type="GO" id="GO:0016020">
    <property type="term" value="C:membrane"/>
    <property type="evidence" value="ECO:0007669"/>
    <property type="project" value="InterPro"/>
</dbReference>
<reference evidence="4 5" key="1">
    <citation type="submission" date="2014-07" db="EMBL/GenBank/DDBJ databases">
        <title>Draft Genome Sequences of Environmental Pseudomonas syringae strains.</title>
        <authorList>
            <person name="Baltrus D.A."/>
            <person name="Berge O."/>
            <person name="Morris C."/>
        </authorList>
    </citation>
    <scope>NUCLEOTIDE SEQUENCE [LARGE SCALE GENOMIC DNA]</scope>
    <source>
        <strain evidence="4 5">GAW0119</strain>
    </source>
</reference>
<keyword evidence="5" id="KW-1185">Reference proteome</keyword>
<gene>
    <name evidence="4" type="ORF">IV01_25220</name>
</gene>
<dbReference type="Proteomes" id="UP000028631">
    <property type="component" value="Unassembled WGS sequence"/>
</dbReference>
<dbReference type="RefSeq" id="WP_032631756.1">
    <property type="nucleotide sequence ID" value="NZ_JPQU01000100.1"/>
</dbReference>
<dbReference type="PANTHER" id="PTHR34596">
    <property type="entry name" value="CHITOPORIN"/>
    <property type="match status" value="1"/>
</dbReference>
<evidence type="ECO:0000256" key="1">
    <source>
        <dbReference type="ARBA" id="ARBA00009075"/>
    </source>
</evidence>
<proteinExistence type="inferred from homology"/>
<dbReference type="OrthoDB" id="6759120at2"/>